<evidence type="ECO:0000313" key="2">
    <source>
        <dbReference type="Proteomes" id="UP001431693"/>
    </source>
</evidence>
<comment type="caution">
    <text evidence="1">The sequence shown here is derived from an EMBL/GenBank/DDBJ whole genome shotgun (WGS) entry which is preliminary data.</text>
</comment>
<dbReference type="EMBL" id="JASJEX010000004">
    <property type="protein sequence ID" value="MDJ1130186.1"/>
    <property type="molecule type" value="Genomic_DNA"/>
</dbReference>
<accession>A0ABT6ZMA8</accession>
<dbReference type="Gene3D" id="1.10.1220.10">
    <property type="entry name" value="Met repressor-like"/>
    <property type="match status" value="1"/>
</dbReference>
<dbReference type="RefSeq" id="WP_283713349.1">
    <property type="nucleotide sequence ID" value="NZ_JASJEW010000003.1"/>
</dbReference>
<dbReference type="InterPro" id="IPR007337">
    <property type="entry name" value="RelB/DinJ"/>
</dbReference>
<dbReference type="InterPro" id="IPR013321">
    <property type="entry name" value="Arc_rbn_hlx_hlx"/>
</dbReference>
<organism evidence="1 2">
    <name type="scientific">Kribbibacterium absianum</name>
    <dbReference type="NCBI Taxonomy" id="3044210"/>
    <lineage>
        <taxon>Bacteria</taxon>
        <taxon>Bacillati</taxon>
        <taxon>Actinomycetota</taxon>
        <taxon>Coriobacteriia</taxon>
        <taxon>Coriobacteriales</taxon>
        <taxon>Kribbibacteriaceae</taxon>
        <taxon>Kribbibacterium</taxon>
    </lineage>
</organism>
<sequence length="102" mass="11423">MSQATVVREKTAVVSGRVEESRKHRVDMVFEGAGTSGSEQIRLMYEYVDRTGEVPNYEELADQARRAAAAREVLALTEGWYAPELVDKDAKELQVERAASYV</sequence>
<evidence type="ECO:0000313" key="1">
    <source>
        <dbReference type="EMBL" id="MDJ1130186.1"/>
    </source>
</evidence>
<reference evidence="1" key="1">
    <citation type="submission" date="2023-05" db="EMBL/GenBank/DDBJ databases">
        <title>[olsenella] sp. nov., isolated from a pig farm feces dump.</title>
        <authorList>
            <person name="Chang Y.-H."/>
        </authorList>
    </citation>
    <scope>NUCLEOTIDE SEQUENCE</scope>
    <source>
        <strain evidence="1">YH-ols2217</strain>
    </source>
</reference>
<proteinExistence type="predicted"/>
<gene>
    <name evidence="1" type="ORF">QJ043_08875</name>
</gene>
<keyword evidence="2" id="KW-1185">Reference proteome</keyword>
<protein>
    <submittedName>
        <fullName evidence="1">Uncharacterized protein</fullName>
    </submittedName>
</protein>
<dbReference type="Pfam" id="PF04221">
    <property type="entry name" value="RelB"/>
    <property type="match status" value="1"/>
</dbReference>
<dbReference type="Proteomes" id="UP001431693">
    <property type="component" value="Unassembled WGS sequence"/>
</dbReference>
<name>A0ABT6ZMA8_9ACTN</name>